<evidence type="ECO:0000256" key="2">
    <source>
        <dbReference type="ARBA" id="ARBA00023015"/>
    </source>
</evidence>
<gene>
    <name evidence="9" type="ORF">MF672_000585</name>
</gene>
<dbReference type="InterPro" id="IPR007627">
    <property type="entry name" value="RNA_pol_sigma70_r2"/>
</dbReference>
<comment type="similarity">
    <text evidence="1">Belongs to the sigma-70 factor family. ECF subfamily.</text>
</comment>
<organism evidence="9 10">
    <name type="scientific">Actinomadura luzonensis</name>
    <dbReference type="NCBI Taxonomy" id="2805427"/>
    <lineage>
        <taxon>Bacteria</taxon>
        <taxon>Bacillati</taxon>
        <taxon>Actinomycetota</taxon>
        <taxon>Actinomycetes</taxon>
        <taxon>Streptosporangiales</taxon>
        <taxon>Thermomonosporaceae</taxon>
        <taxon>Actinomadura</taxon>
    </lineage>
</organism>
<dbReference type="InterPro" id="IPR046531">
    <property type="entry name" value="DUF6596"/>
</dbReference>
<evidence type="ECO:0000256" key="5">
    <source>
        <dbReference type="SAM" id="MobiDB-lite"/>
    </source>
</evidence>
<dbReference type="InterPro" id="IPR011990">
    <property type="entry name" value="TPR-like_helical_dom_sf"/>
</dbReference>
<feature type="compositionally biased region" description="Low complexity" evidence="5">
    <location>
        <begin position="14"/>
        <end position="60"/>
    </location>
</feature>
<dbReference type="InterPro" id="IPR013325">
    <property type="entry name" value="RNA_pol_sigma_r2"/>
</dbReference>
<evidence type="ECO:0000259" key="8">
    <source>
        <dbReference type="Pfam" id="PF20239"/>
    </source>
</evidence>
<dbReference type="EMBL" id="JAKRKC020000001">
    <property type="protein sequence ID" value="MCK2212301.1"/>
    <property type="molecule type" value="Genomic_DNA"/>
</dbReference>
<dbReference type="Pfam" id="PF20239">
    <property type="entry name" value="DUF6596"/>
    <property type="match status" value="1"/>
</dbReference>
<dbReference type="Gene3D" id="1.10.1740.10">
    <property type="match status" value="1"/>
</dbReference>
<protein>
    <submittedName>
        <fullName evidence="9">RNA polymerase sigma factor</fullName>
    </submittedName>
</protein>
<dbReference type="RefSeq" id="WP_242371630.1">
    <property type="nucleotide sequence ID" value="NZ_JAKRKC020000001.1"/>
</dbReference>
<dbReference type="InterPro" id="IPR013249">
    <property type="entry name" value="RNA_pol_sigma70_r4_t2"/>
</dbReference>
<dbReference type="Pfam" id="PF08281">
    <property type="entry name" value="Sigma70_r4_2"/>
    <property type="match status" value="1"/>
</dbReference>
<dbReference type="SUPFAM" id="SSF48452">
    <property type="entry name" value="TPR-like"/>
    <property type="match status" value="1"/>
</dbReference>
<comment type="caution">
    <text evidence="9">The sequence shown here is derived from an EMBL/GenBank/DDBJ whole genome shotgun (WGS) entry which is preliminary data.</text>
</comment>
<evidence type="ECO:0000313" key="9">
    <source>
        <dbReference type="EMBL" id="MCK2212301.1"/>
    </source>
</evidence>
<dbReference type="PANTHER" id="PTHR47756">
    <property type="entry name" value="BLL6612 PROTEIN-RELATED"/>
    <property type="match status" value="1"/>
</dbReference>
<dbReference type="SUPFAM" id="SSF88946">
    <property type="entry name" value="Sigma2 domain of RNA polymerase sigma factors"/>
    <property type="match status" value="1"/>
</dbReference>
<keyword evidence="2" id="KW-0805">Transcription regulation</keyword>
<feature type="domain" description="DUF6596" evidence="8">
    <location>
        <begin position="240"/>
        <end position="337"/>
    </location>
</feature>
<dbReference type="Proteomes" id="UP001317259">
    <property type="component" value="Unassembled WGS sequence"/>
</dbReference>
<evidence type="ECO:0000259" key="6">
    <source>
        <dbReference type="Pfam" id="PF04542"/>
    </source>
</evidence>
<reference evidence="9 10" key="1">
    <citation type="submission" date="2022-04" db="EMBL/GenBank/DDBJ databases">
        <title>Genome draft of Actinomadura sp. ATCC 31491.</title>
        <authorList>
            <person name="Shi X."/>
            <person name="Du Y."/>
        </authorList>
    </citation>
    <scope>NUCLEOTIDE SEQUENCE [LARGE SCALE GENOMIC DNA]</scope>
    <source>
        <strain evidence="9 10">ATCC 31491</strain>
    </source>
</reference>
<dbReference type="Pfam" id="PF04542">
    <property type="entry name" value="Sigma70_r2"/>
    <property type="match status" value="1"/>
</dbReference>
<dbReference type="PANTHER" id="PTHR47756:SF2">
    <property type="entry name" value="BLL6612 PROTEIN"/>
    <property type="match status" value="1"/>
</dbReference>
<dbReference type="SUPFAM" id="SSF88659">
    <property type="entry name" value="Sigma3 and sigma4 domains of RNA polymerase sigma factors"/>
    <property type="match status" value="1"/>
</dbReference>
<dbReference type="InterPro" id="IPR013324">
    <property type="entry name" value="RNA_pol_sigma_r3/r4-like"/>
</dbReference>
<feature type="domain" description="RNA polymerase sigma-70 region 2" evidence="6">
    <location>
        <begin position="69"/>
        <end position="133"/>
    </location>
</feature>
<evidence type="ECO:0000256" key="4">
    <source>
        <dbReference type="ARBA" id="ARBA00023163"/>
    </source>
</evidence>
<keyword evidence="4" id="KW-0804">Transcription</keyword>
<feature type="region of interest" description="Disordered" evidence="5">
    <location>
        <begin position="1"/>
        <end position="61"/>
    </location>
</feature>
<evidence type="ECO:0000313" key="10">
    <source>
        <dbReference type="Proteomes" id="UP001317259"/>
    </source>
</evidence>
<evidence type="ECO:0000259" key="7">
    <source>
        <dbReference type="Pfam" id="PF08281"/>
    </source>
</evidence>
<proteinExistence type="inferred from homology"/>
<evidence type="ECO:0000256" key="1">
    <source>
        <dbReference type="ARBA" id="ARBA00010641"/>
    </source>
</evidence>
<evidence type="ECO:0000256" key="3">
    <source>
        <dbReference type="ARBA" id="ARBA00023082"/>
    </source>
</evidence>
<keyword evidence="3" id="KW-0731">Sigma factor</keyword>
<name>A0ABT0FJ19_9ACTN</name>
<sequence>MKKPAATPARTPMEPQTAAPVEEAPATTPARTLMEPQTAAPVEEAPATTPARTPTTKPQAGASVEAVFREEHGRLLAALVRRFGDLDLAEEVTADALEAALVHWPVDGVPARPGAWLMTTARRRAVDRLRRDQAYAARLALLHVEAERAAPAPPADAADADGLPDERLQLFFTCSHPALAAEDRGALMLRCLAGLSTPEVARAFLVPAPTMAKRIVRAKKKIREARVPFRVPDADELPERLPGVLQVIYSIFTEGYAASSGPHLQRLDLAEEAIRLARILRRLLPAEREVAGLLALLLLIHARRAARTGPEGELVLLEEQDRGRWDRSMIEEGLALVPVALAGPPGPYGVQAAIAALHDEAANVATTDWPQIVALYDVLLALAPSPVVELNRAAAVALRDGPEQGLALLDALAGEPRLREYAPYLTARADLLERLGRRAEAATAYREALRLVGNDPERAHLRRRLSALEPPDLA</sequence>
<dbReference type="InterPro" id="IPR036388">
    <property type="entry name" value="WH-like_DNA-bd_sf"/>
</dbReference>
<dbReference type="Gene3D" id="1.10.10.10">
    <property type="entry name" value="Winged helix-like DNA-binding domain superfamily/Winged helix DNA-binding domain"/>
    <property type="match status" value="1"/>
</dbReference>
<feature type="domain" description="RNA polymerase sigma factor 70 region 4 type 2" evidence="7">
    <location>
        <begin position="178"/>
        <end position="222"/>
    </location>
</feature>
<accession>A0ABT0FJ19</accession>
<keyword evidence="10" id="KW-1185">Reference proteome</keyword>